<proteinExistence type="predicted"/>
<accession>A0ACD5A5K8</accession>
<evidence type="ECO:0000313" key="2">
    <source>
        <dbReference type="Proteomes" id="UP001432251"/>
    </source>
</evidence>
<reference evidence="1" key="1">
    <citation type="journal article" date="2025" name="Int. J. Syst. Evol. Microbiol.">
        <title>Streptomyces citrinus sp. nov., with yellow diffusible pigment.</title>
        <authorList>
            <person name="He Y."/>
            <person name="Yang E."/>
            <person name="Xu J."/>
            <person name="Sun Y."/>
            <person name="Sun L."/>
        </authorList>
    </citation>
    <scope>NUCLEOTIDE SEQUENCE</scope>
    <source>
        <strain evidence="1">Q6</strain>
    </source>
</reference>
<dbReference type="Proteomes" id="UP001432251">
    <property type="component" value="Chromosome"/>
</dbReference>
<evidence type="ECO:0000313" key="1">
    <source>
        <dbReference type="EMBL" id="WWQ62468.1"/>
    </source>
</evidence>
<organism evidence="1 2">
    <name type="scientific">Streptomyces citrinus</name>
    <dbReference type="NCBI Taxonomy" id="3118173"/>
    <lineage>
        <taxon>Bacteria</taxon>
        <taxon>Bacillati</taxon>
        <taxon>Actinomycetota</taxon>
        <taxon>Actinomycetes</taxon>
        <taxon>Kitasatosporales</taxon>
        <taxon>Streptomycetaceae</taxon>
        <taxon>Streptomyces</taxon>
    </lineage>
</organism>
<gene>
    <name evidence="1" type="ORF">V2W30_03195</name>
</gene>
<dbReference type="EMBL" id="CP146022">
    <property type="protein sequence ID" value="WWQ62468.1"/>
    <property type="molecule type" value="Genomic_DNA"/>
</dbReference>
<sequence length="284" mass="30310">MNTVLVTGATGAVGRHLVRELLDAGTRVRALTRDAERAGSVLPDGAEPVVGDLADADALGRALKGVDRAYVMLDADAGAAFAHAASRAAELRHVVLLSASAAADPGYDNPMFRKHVEGERQLRASGVPTTFLRPGAFSTLALHWVPAVRGDGVVRVVFPQLSVALIDPRDIADVAAVALRGAVDRWAGRVLPLSGPRLLNMHDRARIIAETVGRPLRVEQVPEEAWVRAASAHLPEPYARALVGVERYFTERPPGVAGTVAEVTGRPARSFRTWVTDHRDAFLG</sequence>
<keyword evidence="2" id="KW-1185">Reference proteome</keyword>
<protein>
    <submittedName>
        <fullName evidence="1">NmrA family NAD(P)-binding protein</fullName>
    </submittedName>
</protein>
<name>A0ACD5A5K8_9ACTN</name>